<dbReference type="SUPFAM" id="SSF53335">
    <property type="entry name" value="S-adenosyl-L-methionine-dependent methyltransferases"/>
    <property type="match status" value="1"/>
</dbReference>
<evidence type="ECO:0000313" key="1">
    <source>
        <dbReference type="EMBL" id="VAV86489.1"/>
    </source>
</evidence>
<sequence>MPQNETKQVKFWRGDFGDTYVDRNAASHAEISMRLSLWARIFELMAADMPKSVLEVGPNIGLNLRAMKMLCDAEYFAVEPNDKARKILIEDGVLPAANLQNAFAGDFTVPETPVDLAFTSGVMIHIHHDDLLQACKNIYASSGKYIVCYEYFSDQPETIQYRGHGDKLFKRDYGSFWLENFPDLRCLGYRFEWQAMTGMDNATWWVFEKR</sequence>
<protein>
    <recommendedName>
        <fullName evidence="2">Methyltransferase type 11</fullName>
    </recommendedName>
</protein>
<accession>A0A3B0R2D0</accession>
<dbReference type="Gene3D" id="3.40.50.150">
    <property type="entry name" value="Vaccinia Virus protein VP39"/>
    <property type="match status" value="1"/>
</dbReference>
<dbReference type="CDD" id="cd02440">
    <property type="entry name" value="AdoMet_MTases"/>
    <property type="match status" value="1"/>
</dbReference>
<dbReference type="InterPro" id="IPR029063">
    <property type="entry name" value="SAM-dependent_MTases_sf"/>
</dbReference>
<organism evidence="1">
    <name type="scientific">hydrothermal vent metagenome</name>
    <dbReference type="NCBI Taxonomy" id="652676"/>
    <lineage>
        <taxon>unclassified sequences</taxon>
        <taxon>metagenomes</taxon>
        <taxon>ecological metagenomes</taxon>
    </lineage>
</organism>
<dbReference type="NCBIfam" id="TIGR03587">
    <property type="entry name" value="Pse_Me-ase"/>
    <property type="match status" value="1"/>
</dbReference>
<gene>
    <name evidence="1" type="ORF">MNBD_ALPHA02-1617</name>
</gene>
<dbReference type="EMBL" id="UOED01000006">
    <property type="protein sequence ID" value="VAV86489.1"/>
    <property type="molecule type" value="Genomic_DNA"/>
</dbReference>
<reference evidence="1" key="1">
    <citation type="submission" date="2018-06" db="EMBL/GenBank/DDBJ databases">
        <authorList>
            <person name="Zhirakovskaya E."/>
        </authorList>
    </citation>
    <scope>NUCLEOTIDE SEQUENCE</scope>
</reference>
<dbReference type="Pfam" id="PF13489">
    <property type="entry name" value="Methyltransf_23"/>
    <property type="match status" value="1"/>
</dbReference>
<evidence type="ECO:0008006" key="2">
    <source>
        <dbReference type="Google" id="ProtNLM"/>
    </source>
</evidence>
<proteinExistence type="predicted"/>
<dbReference type="InterPro" id="IPR020027">
    <property type="entry name" value="Pseudamin_synth-assoc_MeTrfase"/>
</dbReference>
<name>A0A3B0R2D0_9ZZZZ</name>
<dbReference type="AlphaFoldDB" id="A0A3B0R2D0"/>